<accession>A0A0L0DFR4</accession>
<dbReference type="EMBL" id="GL349464">
    <property type="protein sequence ID" value="KNC51006.1"/>
    <property type="molecule type" value="Genomic_DNA"/>
</dbReference>
<dbReference type="AlphaFoldDB" id="A0A0L0DFR4"/>
<dbReference type="RefSeq" id="XP_013756474.1">
    <property type="nucleotide sequence ID" value="XM_013901020.1"/>
</dbReference>
<keyword evidence="4" id="KW-1185">Reference proteome</keyword>
<evidence type="ECO:0000313" key="4">
    <source>
        <dbReference type="Proteomes" id="UP000054408"/>
    </source>
</evidence>
<name>A0A0L0DFR4_THETB</name>
<protein>
    <submittedName>
        <fullName evidence="3">Uncharacterized protein</fullName>
    </submittedName>
</protein>
<feature type="region of interest" description="Disordered" evidence="1">
    <location>
        <begin position="114"/>
        <end position="201"/>
    </location>
</feature>
<keyword evidence="2" id="KW-1133">Transmembrane helix</keyword>
<sequence length="201" mass="21327">MSFSSGKPVEVIVLRVVLGVAVVGTLASIMLIIISNHGFGDPCDDNNFFKDSTKCWGKKNGPILLGIMLTTAVLAAIGLAITSRMSRIKMSGGGGGLDDLDGYDSGVGDYEYSNDAEAGGARKRRGVNPFDEGKADESADGPRPARLFTKGKRAAASAPPPSGSEYNSDDDSNSSSEYEYEENPSSDSSEYEYDDGYMYES</sequence>
<feature type="transmembrane region" description="Helical" evidence="2">
    <location>
        <begin position="12"/>
        <end position="34"/>
    </location>
</feature>
<gene>
    <name evidence="3" type="ORF">AMSG_06980</name>
</gene>
<dbReference type="Proteomes" id="UP000054408">
    <property type="component" value="Unassembled WGS sequence"/>
</dbReference>
<proteinExistence type="predicted"/>
<evidence type="ECO:0000256" key="1">
    <source>
        <dbReference type="SAM" id="MobiDB-lite"/>
    </source>
</evidence>
<feature type="compositionally biased region" description="Acidic residues" evidence="1">
    <location>
        <begin position="167"/>
        <end position="201"/>
    </location>
</feature>
<evidence type="ECO:0000256" key="2">
    <source>
        <dbReference type="SAM" id="Phobius"/>
    </source>
</evidence>
<organism evidence="3 4">
    <name type="scientific">Thecamonas trahens ATCC 50062</name>
    <dbReference type="NCBI Taxonomy" id="461836"/>
    <lineage>
        <taxon>Eukaryota</taxon>
        <taxon>Apusozoa</taxon>
        <taxon>Apusomonadida</taxon>
        <taxon>Apusomonadidae</taxon>
        <taxon>Thecamonas</taxon>
    </lineage>
</organism>
<keyword evidence="2" id="KW-0472">Membrane</keyword>
<keyword evidence="2" id="KW-0812">Transmembrane</keyword>
<feature type="transmembrane region" description="Helical" evidence="2">
    <location>
        <begin position="63"/>
        <end position="81"/>
    </location>
</feature>
<evidence type="ECO:0000313" key="3">
    <source>
        <dbReference type="EMBL" id="KNC51006.1"/>
    </source>
</evidence>
<reference evidence="3 4" key="1">
    <citation type="submission" date="2010-05" db="EMBL/GenBank/DDBJ databases">
        <title>The Genome Sequence of Thecamonas trahens ATCC 50062.</title>
        <authorList>
            <consortium name="The Broad Institute Genome Sequencing Platform"/>
            <person name="Russ C."/>
            <person name="Cuomo C."/>
            <person name="Shea T."/>
            <person name="Young S.K."/>
            <person name="Zeng Q."/>
            <person name="Koehrsen M."/>
            <person name="Haas B."/>
            <person name="Borodovsky M."/>
            <person name="Guigo R."/>
            <person name="Alvarado L."/>
            <person name="Berlin A."/>
            <person name="Bochicchio J."/>
            <person name="Borenstein D."/>
            <person name="Chapman S."/>
            <person name="Chen Z."/>
            <person name="Freedman E."/>
            <person name="Gellesch M."/>
            <person name="Goldberg J."/>
            <person name="Griggs A."/>
            <person name="Gujja S."/>
            <person name="Heilman E."/>
            <person name="Heiman D."/>
            <person name="Hepburn T."/>
            <person name="Howarth C."/>
            <person name="Jen D."/>
            <person name="Larson L."/>
            <person name="Mehta T."/>
            <person name="Park D."/>
            <person name="Pearson M."/>
            <person name="Roberts A."/>
            <person name="Saif S."/>
            <person name="Shenoy N."/>
            <person name="Sisk P."/>
            <person name="Stolte C."/>
            <person name="Sykes S."/>
            <person name="Thomson T."/>
            <person name="Walk T."/>
            <person name="White J."/>
            <person name="Yandava C."/>
            <person name="Burger G."/>
            <person name="Gray M.W."/>
            <person name="Holland P.W.H."/>
            <person name="King N."/>
            <person name="Lang F.B.F."/>
            <person name="Roger A.J."/>
            <person name="Ruiz-Trillo I."/>
            <person name="Lander E."/>
            <person name="Nusbaum C."/>
        </authorList>
    </citation>
    <scope>NUCLEOTIDE SEQUENCE [LARGE SCALE GENOMIC DNA]</scope>
    <source>
        <strain evidence="3 4">ATCC 50062</strain>
    </source>
</reference>
<dbReference type="GeneID" id="25566024"/>